<evidence type="ECO:0000256" key="1">
    <source>
        <dbReference type="ARBA" id="ARBA00008007"/>
    </source>
</evidence>
<protein>
    <submittedName>
        <fullName evidence="2">Phosphoribosyltransferase</fullName>
    </submittedName>
</protein>
<proteinExistence type="inferred from homology"/>
<gene>
    <name evidence="2" type="ORF">CAG99_17495</name>
</gene>
<sequence>MGGRRAVRQGGNVRETVCEGLRRSALGWWREACGLALPARCAGCGATRDVLCGPCRAELYGARARRVRPRPEPAGLPPVYAAARYADGPRAVLLAYKERGMLALAKPLGRAIALAAVAAGAGRGRPPALVPVPSARSAVARRGHDPVRGIALAAAGRLRREGLAVRVRPVLRHVRSVADQGGLAAERRRTNLLGAFAARSGAFARDEPVLLVDDLVTTGATLVEAARAVRAAGGVPVGAAVVAVPSIRWILGTRG</sequence>
<dbReference type="GO" id="GO:0016757">
    <property type="term" value="F:glycosyltransferase activity"/>
    <property type="evidence" value="ECO:0007669"/>
    <property type="project" value="UniProtKB-KW"/>
</dbReference>
<dbReference type="PANTHER" id="PTHR47505">
    <property type="entry name" value="DNA UTILIZATION PROTEIN YHGH"/>
    <property type="match status" value="1"/>
</dbReference>
<name>A0A1W7D072_9ACTN</name>
<organism evidence="2 3">
    <name type="scientific">Streptomyces marincola</name>
    <dbReference type="NCBI Taxonomy" id="2878388"/>
    <lineage>
        <taxon>Bacteria</taxon>
        <taxon>Bacillati</taxon>
        <taxon>Actinomycetota</taxon>
        <taxon>Actinomycetes</taxon>
        <taxon>Kitasatosporales</taxon>
        <taxon>Streptomycetaceae</taxon>
        <taxon>Streptomyces</taxon>
    </lineage>
</organism>
<dbReference type="Gene3D" id="3.40.50.2020">
    <property type="match status" value="1"/>
</dbReference>
<dbReference type="CDD" id="cd06223">
    <property type="entry name" value="PRTases_typeI"/>
    <property type="match status" value="1"/>
</dbReference>
<evidence type="ECO:0000313" key="3">
    <source>
        <dbReference type="Proteomes" id="UP000194218"/>
    </source>
</evidence>
<keyword evidence="3" id="KW-1185">Reference proteome</keyword>
<comment type="similarity">
    <text evidence="1">Belongs to the ComF/GntX family.</text>
</comment>
<dbReference type="InterPro" id="IPR051910">
    <property type="entry name" value="ComF/GntX_DNA_util-trans"/>
</dbReference>
<evidence type="ECO:0000313" key="2">
    <source>
        <dbReference type="EMBL" id="ARQ70395.1"/>
    </source>
</evidence>
<accession>A0A1W7D072</accession>
<dbReference type="EMBL" id="CP021121">
    <property type="protein sequence ID" value="ARQ70395.1"/>
    <property type="molecule type" value="Genomic_DNA"/>
</dbReference>
<keyword evidence="2" id="KW-0808">Transferase</keyword>
<keyword evidence="2" id="KW-0328">Glycosyltransferase</keyword>
<dbReference type="InterPro" id="IPR000836">
    <property type="entry name" value="PRTase_dom"/>
</dbReference>
<dbReference type="PANTHER" id="PTHR47505:SF1">
    <property type="entry name" value="DNA UTILIZATION PROTEIN YHGH"/>
    <property type="match status" value="1"/>
</dbReference>
<dbReference type="KEGG" id="smao:CAG99_17495"/>
<dbReference type="AlphaFoldDB" id="A0A1W7D072"/>
<dbReference type="InterPro" id="IPR029057">
    <property type="entry name" value="PRTase-like"/>
</dbReference>
<dbReference type="Proteomes" id="UP000194218">
    <property type="component" value="Chromosome"/>
</dbReference>
<reference evidence="2 3" key="1">
    <citation type="submission" date="2017-05" db="EMBL/GenBank/DDBJ databases">
        <title>Complete genome sequence of Streptomyces sp. SCSIO 03032 revealed the diverse biosynthetic pathways for its bioactive secondary metabolites.</title>
        <authorList>
            <person name="Ma L."/>
            <person name="Zhu Y."/>
            <person name="Zhang W."/>
            <person name="Zhang G."/>
            <person name="Tian X."/>
            <person name="Zhang S."/>
            <person name="Zhang C."/>
        </authorList>
    </citation>
    <scope>NUCLEOTIDE SEQUENCE [LARGE SCALE GENOMIC DNA]</scope>
    <source>
        <strain evidence="2 3">SCSIO 03032</strain>
    </source>
</reference>
<dbReference type="OrthoDB" id="5244859at2"/>
<dbReference type="SUPFAM" id="SSF53271">
    <property type="entry name" value="PRTase-like"/>
    <property type="match status" value="1"/>
</dbReference>